<dbReference type="Proteomes" id="UP000076577">
    <property type="component" value="Unassembled WGS sequence"/>
</dbReference>
<protein>
    <submittedName>
        <fullName evidence="1">Uncharacterized protein</fullName>
    </submittedName>
</protein>
<reference evidence="1 2" key="1">
    <citation type="journal article" date="2016" name="Front. Microbiol.">
        <title>Comparative Genomic Analysis Reveals a Diverse Repertoire of Genes Involved in Prokaryote-Eukaryote Interactions within the Pseudovibrio Genus.</title>
        <authorList>
            <person name="Romano S."/>
            <person name="Fernandez-Guerra A."/>
            <person name="Reen F.J."/>
            <person name="Glockner F.O."/>
            <person name="Crowley S.P."/>
            <person name="O'Sullivan O."/>
            <person name="Cotter P.D."/>
            <person name="Adams C."/>
            <person name="Dobson A.D."/>
            <person name="O'Gara F."/>
        </authorList>
    </citation>
    <scope>NUCLEOTIDE SEQUENCE [LARGE SCALE GENOMIC DNA]</scope>
    <source>
        <strain evidence="1 2">Ad2</strain>
    </source>
</reference>
<dbReference type="STRING" id="989403.SAMN05421798_102392"/>
<evidence type="ECO:0000313" key="2">
    <source>
        <dbReference type="Proteomes" id="UP000076577"/>
    </source>
</evidence>
<keyword evidence="2" id="KW-1185">Reference proteome</keyword>
<sequence>MTFRGNARNSKTTTTLSVRLEEQTECSLEVRALALGTTKSVVARQLIHDGLNVSGTRAVSDELLDRITIQLDENIQKLDALIELALSAAHLFNSSSEDQ</sequence>
<name>A0A165Z6G7_9HYPH</name>
<dbReference type="EMBL" id="LMCB01000013">
    <property type="protein sequence ID" value="KZL19553.1"/>
    <property type="molecule type" value="Genomic_DNA"/>
</dbReference>
<accession>A0A165Z6G7</accession>
<gene>
    <name evidence="1" type="ORF">PsAD2_01831</name>
</gene>
<organism evidence="1 2">
    <name type="scientific">Pseudovibrio axinellae</name>
    <dbReference type="NCBI Taxonomy" id="989403"/>
    <lineage>
        <taxon>Bacteria</taxon>
        <taxon>Pseudomonadati</taxon>
        <taxon>Pseudomonadota</taxon>
        <taxon>Alphaproteobacteria</taxon>
        <taxon>Hyphomicrobiales</taxon>
        <taxon>Stappiaceae</taxon>
        <taxon>Pseudovibrio</taxon>
    </lineage>
</organism>
<dbReference type="RefSeq" id="WP_068005066.1">
    <property type="nucleotide sequence ID" value="NZ_FOFM01000002.1"/>
</dbReference>
<comment type="caution">
    <text evidence="1">The sequence shown here is derived from an EMBL/GenBank/DDBJ whole genome shotgun (WGS) entry which is preliminary data.</text>
</comment>
<evidence type="ECO:0000313" key="1">
    <source>
        <dbReference type="EMBL" id="KZL19553.1"/>
    </source>
</evidence>
<dbReference type="PATRIC" id="fig|989403.3.peg.1960"/>
<dbReference type="AlphaFoldDB" id="A0A165Z6G7"/>
<proteinExistence type="predicted"/>
<dbReference type="OrthoDB" id="9953928at2"/>